<name>A0A848MZM5_ENTMU</name>
<protein>
    <submittedName>
        <fullName evidence="1">Uncharacterized protein</fullName>
    </submittedName>
</protein>
<proteinExistence type="predicted"/>
<sequence length="74" mass="9044">MKKQSKKERMEINDFKKRIDMLAMNLSLKENDRFYSGLEMIFALYEKMIQNDQDTFFIDKERKAHIIESLKYSK</sequence>
<dbReference type="Proteomes" id="UP000557857">
    <property type="component" value="Unassembled WGS sequence"/>
</dbReference>
<dbReference type="EMBL" id="JABCAG010000047">
    <property type="protein sequence ID" value="NMP59370.1"/>
    <property type="molecule type" value="Genomic_DNA"/>
</dbReference>
<evidence type="ECO:0000313" key="1">
    <source>
        <dbReference type="EMBL" id="NMP59370.1"/>
    </source>
</evidence>
<evidence type="ECO:0000313" key="2">
    <source>
        <dbReference type="Proteomes" id="UP000557857"/>
    </source>
</evidence>
<organism evidence="1 2">
    <name type="scientific">Enterococcus mundtii</name>
    <dbReference type="NCBI Taxonomy" id="53346"/>
    <lineage>
        <taxon>Bacteria</taxon>
        <taxon>Bacillati</taxon>
        <taxon>Bacillota</taxon>
        <taxon>Bacilli</taxon>
        <taxon>Lactobacillales</taxon>
        <taxon>Enterococcaceae</taxon>
        <taxon>Enterococcus</taxon>
    </lineage>
</organism>
<gene>
    <name evidence="1" type="ORF">HI921_13000</name>
</gene>
<reference evidence="1 2" key="1">
    <citation type="submission" date="2020-04" db="EMBL/GenBank/DDBJ databases">
        <authorList>
            <person name="Abaymova A."/>
            <person name="Teymurazov M."/>
            <person name="Tazyna O."/>
            <person name="Chatushin Y."/>
            <person name="Svetoch E."/>
            <person name="Pereligyn V."/>
            <person name="Pohylenko V."/>
            <person name="Platonov M."/>
            <person name="Kartsev N."/>
            <person name="Skryabin Y."/>
            <person name="Sizova A."/>
            <person name="Solomentsev V."/>
            <person name="Kislichkina A."/>
            <person name="Bogun A."/>
        </authorList>
    </citation>
    <scope>NUCLEOTIDE SEQUENCE [LARGE SCALE GENOMIC DNA]</scope>
    <source>
        <strain evidence="2">SCPM-O-B-8398 (E28)</strain>
    </source>
</reference>
<dbReference type="RefSeq" id="WP_169059005.1">
    <property type="nucleotide sequence ID" value="NZ_JABCAG010000047.1"/>
</dbReference>
<accession>A0A848MZM5</accession>
<dbReference type="AlphaFoldDB" id="A0A848MZM5"/>
<comment type="caution">
    <text evidence="1">The sequence shown here is derived from an EMBL/GenBank/DDBJ whole genome shotgun (WGS) entry which is preliminary data.</text>
</comment>